<organism evidence="1">
    <name type="scientific">uncultured bacterium</name>
    <name type="common">gcode 4</name>
    <dbReference type="NCBI Taxonomy" id="1234023"/>
    <lineage>
        <taxon>Bacteria</taxon>
        <taxon>environmental samples</taxon>
    </lineage>
</organism>
<gene>
    <name evidence="1" type="ORF">ACD_3C00196G0028</name>
</gene>
<dbReference type="SMART" id="SM00209">
    <property type="entry name" value="TSP1"/>
    <property type="match status" value="1"/>
</dbReference>
<dbReference type="Gene3D" id="2.20.100.10">
    <property type="entry name" value="Thrombospondin type-1 (TSP1) repeat"/>
    <property type="match status" value="1"/>
</dbReference>
<proteinExistence type="predicted"/>
<protein>
    <submittedName>
        <fullName evidence="1">Uncharacterized protein</fullName>
    </submittedName>
</protein>
<dbReference type="SUPFAM" id="SSF82895">
    <property type="entry name" value="TSP-1 type 1 repeat"/>
    <property type="match status" value="1"/>
</dbReference>
<reference evidence="1" key="1">
    <citation type="journal article" date="2012" name="Science">
        <title>Fermentation, hydrogen, and sulfur metabolism in multiple uncultivated bacterial phyla.</title>
        <authorList>
            <person name="Wrighton K.C."/>
            <person name="Thomas B.C."/>
            <person name="Sharon I."/>
            <person name="Miller C.S."/>
            <person name="Castelle C.J."/>
            <person name="VerBerkmoes N.C."/>
            <person name="Wilkins M.J."/>
            <person name="Hettich R.L."/>
            <person name="Lipton M.S."/>
            <person name="Williams K.H."/>
            <person name="Long P.E."/>
            <person name="Banfield J.F."/>
        </authorList>
    </citation>
    <scope>NUCLEOTIDE SEQUENCE [LARGE SCALE GENOMIC DNA]</scope>
</reference>
<accession>K2GW26</accession>
<sequence length="499" mass="59375">MMITIAVSMMAFAMWNLIEVNQDQKGVDKMNKQYDIFADNKMRVIAKMIQNTNSWWSAEDILSCSWWIIKSYVWAAPVCTWTWEAWADWISDVCDNDDYKWSYAWWYMTWVLSSDSKLTDNDDYSRRTSFWYIAPNATDSVFAANDNISDFIDQNPYNTGSVINMSAATWMILSWKFSSIWNLIQTYKLNKASFNSSKKVDIIDSFSWVITDNTWILLDDWNFSSTWTPYSFDFANFDYAVNVTNSSGGMLSYELEWTSSGKQVYIYPIDDSKEEMKAIFPYYEISPWKAYYKWQELFFWQRTLKTLACLLPWWSTIEHSWTISAYSLANPIYPTLCQGETRTCTDGYLDWAYENQACIQWYIYTWNIWSWSSCSTTCWDWTQTRTVTCQRNDWAIVDDSYCWTYPWDTQACNLHQCPCTLTNATYSCDHSSAGYSWNTFQNVNPLIYPLFSVVSDWTAIYSWEILYETAVRNYSWWLKCSDWNIIWDDWVSWYLYICN</sequence>
<name>K2GW26_9BACT</name>
<comment type="caution">
    <text evidence="1">The sequence shown here is derived from an EMBL/GenBank/DDBJ whole genome shotgun (WGS) entry which is preliminary data.</text>
</comment>
<evidence type="ECO:0000313" key="1">
    <source>
        <dbReference type="EMBL" id="EKE27535.1"/>
    </source>
</evidence>
<dbReference type="EMBL" id="AMFJ01000470">
    <property type="protein sequence ID" value="EKE27535.1"/>
    <property type="molecule type" value="Genomic_DNA"/>
</dbReference>
<dbReference type="InterPro" id="IPR036383">
    <property type="entry name" value="TSP1_rpt_sf"/>
</dbReference>
<dbReference type="PROSITE" id="PS50092">
    <property type="entry name" value="TSP1"/>
    <property type="match status" value="1"/>
</dbReference>
<dbReference type="AlphaFoldDB" id="K2GW26"/>
<dbReference type="InterPro" id="IPR000884">
    <property type="entry name" value="TSP1_rpt"/>
</dbReference>
<dbReference type="Pfam" id="PF19030">
    <property type="entry name" value="TSP1_ADAMTS"/>
    <property type="match status" value="1"/>
</dbReference>